<keyword evidence="5 7" id="KW-1133">Transmembrane helix</keyword>
<dbReference type="RefSeq" id="WP_073067706.1">
    <property type="nucleotide sequence ID" value="NZ_FRCK01000009.1"/>
</dbReference>
<evidence type="ECO:0000256" key="6">
    <source>
        <dbReference type="ARBA" id="ARBA00023136"/>
    </source>
</evidence>
<evidence type="ECO:0000256" key="5">
    <source>
        <dbReference type="ARBA" id="ARBA00022989"/>
    </source>
</evidence>
<dbReference type="PANTHER" id="PTHR43141:SF4">
    <property type="entry name" value="CYTOCHROME BD2 SUBUNIT II"/>
    <property type="match status" value="1"/>
</dbReference>
<dbReference type="AlphaFoldDB" id="A0A1M7IQU9"/>
<evidence type="ECO:0000313" key="8">
    <source>
        <dbReference type="EMBL" id="SHM43071.1"/>
    </source>
</evidence>
<feature type="transmembrane region" description="Helical" evidence="7">
    <location>
        <begin position="227"/>
        <end position="246"/>
    </location>
</feature>
<protein>
    <submittedName>
        <fullName evidence="8">Cytochrome bd-I ubiquinol oxidase subunit 2 apoprotein</fullName>
    </submittedName>
</protein>
<feature type="transmembrane region" description="Helical" evidence="7">
    <location>
        <begin position="82"/>
        <end position="104"/>
    </location>
</feature>
<feature type="transmembrane region" description="Helical" evidence="7">
    <location>
        <begin position="6"/>
        <end position="37"/>
    </location>
</feature>
<dbReference type="STRING" id="53463.SAMN05444389_10967"/>
<sequence>MMLDMPLLMALTVAFAVFLYVVMDGFDLGLAILFPLARKQDRDTMINSIAPVWDGNETWLVLGGGAVLAGFPQAYAILLPALYVPIIAMLLGLVFRGVAFEFRFRSRKRGHWWDRGFVLGSVVAAFMQGIALGTVLQGVRVVDGAYGGGWFDWVTPFSLLCGASVCIAYMLLGACWLIAKTEGHLRDDAYAWARKLAIAMLAAIVAVSLATPFLLGEYWQRWFEWPAITVTGLVPLLVAAVWLGLLRMLAARRDRWPFFLALALFALCFVGLGISVYPDIVPGSLTIWDAAAPEKSQRFFMTGVILLVPVILVYTGYSYWVFRGKVDPDAGYH</sequence>
<evidence type="ECO:0000313" key="9">
    <source>
        <dbReference type="Proteomes" id="UP000184444"/>
    </source>
</evidence>
<evidence type="ECO:0000256" key="2">
    <source>
        <dbReference type="ARBA" id="ARBA00007543"/>
    </source>
</evidence>
<dbReference type="GO" id="GO:0005886">
    <property type="term" value="C:plasma membrane"/>
    <property type="evidence" value="ECO:0007669"/>
    <property type="project" value="UniProtKB-SubCell"/>
</dbReference>
<comment type="similarity">
    <text evidence="2">Belongs to the cytochrome ubiquinol oxidase subunit 2 family.</text>
</comment>
<evidence type="ECO:0000256" key="1">
    <source>
        <dbReference type="ARBA" id="ARBA00004651"/>
    </source>
</evidence>
<feature type="transmembrane region" description="Helical" evidence="7">
    <location>
        <begin position="157"/>
        <end position="179"/>
    </location>
</feature>
<dbReference type="Pfam" id="PF02322">
    <property type="entry name" value="Cyt_bd_oxida_II"/>
    <property type="match status" value="1"/>
</dbReference>
<dbReference type="GO" id="GO:0019646">
    <property type="term" value="P:aerobic electron transport chain"/>
    <property type="evidence" value="ECO:0007669"/>
    <property type="project" value="TreeGrafter"/>
</dbReference>
<feature type="transmembrane region" description="Helical" evidence="7">
    <location>
        <begin position="116"/>
        <end position="137"/>
    </location>
</feature>
<dbReference type="EMBL" id="FRCK01000009">
    <property type="protein sequence ID" value="SHM43071.1"/>
    <property type="molecule type" value="Genomic_DNA"/>
</dbReference>
<feature type="transmembrane region" description="Helical" evidence="7">
    <location>
        <begin position="298"/>
        <end position="322"/>
    </location>
</feature>
<dbReference type="NCBIfam" id="TIGR00203">
    <property type="entry name" value="cydB"/>
    <property type="match status" value="1"/>
</dbReference>
<dbReference type="Proteomes" id="UP000184444">
    <property type="component" value="Unassembled WGS sequence"/>
</dbReference>
<reference evidence="9" key="1">
    <citation type="submission" date="2016-11" db="EMBL/GenBank/DDBJ databases">
        <authorList>
            <person name="Varghese N."/>
            <person name="Submissions S."/>
        </authorList>
    </citation>
    <scope>NUCLEOTIDE SEQUENCE [LARGE SCALE GENOMIC DNA]</scope>
    <source>
        <strain evidence="9">DSM 6637</strain>
    </source>
</reference>
<evidence type="ECO:0000256" key="4">
    <source>
        <dbReference type="ARBA" id="ARBA00022692"/>
    </source>
</evidence>
<accession>A0A1M7IQU9</accession>
<keyword evidence="4 7" id="KW-0812">Transmembrane</keyword>
<comment type="subcellular location">
    <subcellularLocation>
        <location evidence="1">Cell membrane</location>
        <topology evidence="1">Multi-pass membrane protein</topology>
    </subcellularLocation>
</comment>
<evidence type="ECO:0000256" key="3">
    <source>
        <dbReference type="ARBA" id="ARBA00022475"/>
    </source>
</evidence>
<dbReference type="InterPro" id="IPR003317">
    <property type="entry name" value="Cyt-d_oxidase_su2"/>
</dbReference>
<keyword evidence="3" id="KW-1003">Cell membrane</keyword>
<keyword evidence="9" id="KW-1185">Reference proteome</keyword>
<name>A0A1M7IQU9_9RHOB</name>
<proteinExistence type="inferred from homology"/>
<keyword evidence="6 7" id="KW-0472">Membrane</keyword>
<feature type="transmembrane region" description="Helical" evidence="7">
    <location>
        <begin position="191"/>
        <end position="215"/>
    </location>
</feature>
<feature type="transmembrane region" description="Helical" evidence="7">
    <location>
        <begin position="258"/>
        <end position="278"/>
    </location>
</feature>
<dbReference type="GO" id="GO:0016682">
    <property type="term" value="F:oxidoreductase activity, acting on diphenols and related substances as donors, oxygen as acceptor"/>
    <property type="evidence" value="ECO:0007669"/>
    <property type="project" value="TreeGrafter"/>
</dbReference>
<evidence type="ECO:0000256" key="7">
    <source>
        <dbReference type="SAM" id="Phobius"/>
    </source>
</evidence>
<dbReference type="PANTHER" id="PTHR43141">
    <property type="entry name" value="CYTOCHROME BD2 SUBUNIT II"/>
    <property type="match status" value="1"/>
</dbReference>
<dbReference type="GO" id="GO:0009055">
    <property type="term" value="F:electron transfer activity"/>
    <property type="evidence" value="ECO:0007669"/>
    <property type="project" value="TreeGrafter"/>
</dbReference>
<gene>
    <name evidence="8" type="ORF">SAMN05444389_10967</name>
</gene>
<organism evidence="8 9">
    <name type="scientific">Paracoccus solventivorans</name>
    <dbReference type="NCBI Taxonomy" id="53463"/>
    <lineage>
        <taxon>Bacteria</taxon>
        <taxon>Pseudomonadati</taxon>
        <taxon>Pseudomonadota</taxon>
        <taxon>Alphaproteobacteria</taxon>
        <taxon>Rhodobacterales</taxon>
        <taxon>Paracoccaceae</taxon>
        <taxon>Paracoccus</taxon>
    </lineage>
</organism>
<dbReference type="GO" id="GO:0070069">
    <property type="term" value="C:cytochrome complex"/>
    <property type="evidence" value="ECO:0007669"/>
    <property type="project" value="TreeGrafter"/>
</dbReference>